<accession>A0A9N9LLP9</accession>
<organism evidence="1 2">
    <name type="scientific">Hymenoscyphus albidus</name>
    <dbReference type="NCBI Taxonomy" id="595503"/>
    <lineage>
        <taxon>Eukaryota</taxon>
        <taxon>Fungi</taxon>
        <taxon>Dikarya</taxon>
        <taxon>Ascomycota</taxon>
        <taxon>Pezizomycotina</taxon>
        <taxon>Leotiomycetes</taxon>
        <taxon>Helotiales</taxon>
        <taxon>Helotiaceae</taxon>
        <taxon>Hymenoscyphus</taxon>
    </lineage>
</organism>
<evidence type="ECO:0000313" key="1">
    <source>
        <dbReference type="EMBL" id="CAG8975400.1"/>
    </source>
</evidence>
<evidence type="ECO:0000313" key="2">
    <source>
        <dbReference type="Proteomes" id="UP000701801"/>
    </source>
</evidence>
<proteinExistence type="predicted"/>
<name>A0A9N9LLP9_9HELO</name>
<comment type="caution">
    <text evidence="1">The sequence shown here is derived from an EMBL/GenBank/DDBJ whole genome shotgun (WGS) entry which is preliminary data.</text>
</comment>
<keyword evidence="2" id="KW-1185">Reference proteome</keyword>
<reference evidence="1" key="1">
    <citation type="submission" date="2021-07" db="EMBL/GenBank/DDBJ databases">
        <authorList>
            <person name="Durling M."/>
        </authorList>
    </citation>
    <scope>NUCLEOTIDE SEQUENCE</scope>
</reference>
<dbReference type="AlphaFoldDB" id="A0A9N9LLP9"/>
<dbReference type="EMBL" id="CAJVRM010000136">
    <property type="protein sequence ID" value="CAG8975400.1"/>
    <property type="molecule type" value="Genomic_DNA"/>
</dbReference>
<protein>
    <submittedName>
        <fullName evidence="1">Uncharacterized protein</fullName>
    </submittedName>
</protein>
<dbReference type="Proteomes" id="UP000701801">
    <property type="component" value="Unassembled WGS sequence"/>
</dbReference>
<gene>
    <name evidence="1" type="ORF">HYALB_00012327</name>
</gene>
<sequence>MACWPRRRCMISKEEMMTIGEDSSVVYPMSKLISFSGRGRDISNGDVASDESLVEIESSRASELVSKVSSDKFWLVDDLASGRTMALQNNQVPFSYDSLEDIQSAASSTVLAINAF</sequence>